<evidence type="ECO:0000313" key="1">
    <source>
        <dbReference type="EMBL" id="RUT72065.1"/>
    </source>
</evidence>
<comment type="caution">
    <text evidence="1">The sequence shown here is derived from an EMBL/GenBank/DDBJ whole genome shotgun (WGS) entry which is preliminary data.</text>
</comment>
<accession>A0A434ACI0</accession>
<dbReference type="EMBL" id="QWDM01000001">
    <property type="protein sequence ID" value="RUT72065.1"/>
    <property type="molecule type" value="Genomic_DNA"/>
</dbReference>
<dbReference type="InterPro" id="IPR025412">
    <property type="entry name" value="DUF4304"/>
</dbReference>
<proteinExistence type="predicted"/>
<dbReference type="OrthoDB" id="1097772at2"/>
<reference evidence="2" key="1">
    <citation type="journal article" date="2019" name="Syst. Appl. Microbiol.">
        <title>Flavobacterium circumlabens sp. nov. and Flavobacterium cupreum sp. nov., two psychrotrophic species isolated from Antarctic environmental samples.</title>
        <authorList>
            <person name="Kralova S."/>
            <person name="Busse H.-J."/>
            <person name="Svec P."/>
            <person name="Maslanova I."/>
            <person name="Stankova E."/>
            <person name="Bartak M."/>
            <person name="Sedlacek I."/>
        </authorList>
    </citation>
    <scope>NUCLEOTIDE SEQUENCE [LARGE SCALE GENOMIC DNA]</scope>
    <source>
        <strain evidence="2">CCM 8825</strain>
    </source>
</reference>
<sequence>MRIKEIGDFLIGNGFQSNGKSDFFKENDEFTKCVNIQRKSSTNVFFINLGVDPVFKRYDDKDSPRKEIHCYIRHRISSDNEFDVFPLNTDDDVDITINRIKYEALPFFDFFSTLNKVFSSITVKDLDEGAIPQQLQSVARARLALMCMRYFTATKNIAQAYEFAKYGLSVAGMASGLKKEFTNMIKEIE</sequence>
<evidence type="ECO:0000313" key="2">
    <source>
        <dbReference type="Proteomes" id="UP000288102"/>
    </source>
</evidence>
<keyword evidence="2" id="KW-1185">Reference proteome</keyword>
<dbReference type="Proteomes" id="UP000288102">
    <property type="component" value="Unassembled WGS sequence"/>
</dbReference>
<gene>
    <name evidence="1" type="ORF">D0817_00100</name>
</gene>
<name>A0A434ACI0_9FLAO</name>
<protein>
    <submittedName>
        <fullName evidence="1">DUF4304 domain-containing protein</fullName>
    </submittedName>
</protein>
<dbReference type="RefSeq" id="WP_127336361.1">
    <property type="nucleotide sequence ID" value="NZ_QWDM01000001.1"/>
</dbReference>
<organism evidence="1 2">
    <name type="scientific">Flavobacterium cupreum</name>
    <dbReference type="NCBI Taxonomy" id="2133766"/>
    <lineage>
        <taxon>Bacteria</taxon>
        <taxon>Pseudomonadati</taxon>
        <taxon>Bacteroidota</taxon>
        <taxon>Flavobacteriia</taxon>
        <taxon>Flavobacteriales</taxon>
        <taxon>Flavobacteriaceae</taxon>
        <taxon>Flavobacterium</taxon>
    </lineage>
</organism>
<dbReference type="AlphaFoldDB" id="A0A434ACI0"/>
<dbReference type="Pfam" id="PF14137">
    <property type="entry name" value="DUF4304"/>
    <property type="match status" value="1"/>
</dbReference>